<organism evidence="5 6">
    <name type="scientific">Bowmanella yangjiangensis</name>
    <dbReference type="NCBI Taxonomy" id="2811230"/>
    <lineage>
        <taxon>Bacteria</taxon>
        <taxon>Pseudomonadati</taxon>
        <taxon>Pseudomonadota</taxon>
        <taxon>Gammaproteobacteria</taxon>
        <taxon>Alteromonadales</taxon>
        <taxon>Alteromonadaceae</taxon>
        <taxon>Bowmanella</taxon>
    </lineage>
</organism>
<reference evidence="5 6" key="1">
    <citation type="submission" date="2021-03" db="EMBL/GenBank/DDBJ databases">
        <title>novel species isolated from a fishpond in China.</title>
        <authorList>
            <person name="Lu H."/>
            <person name="Cai Z."/>
        </authorList>
    </citation>
    <scope>NUCLEOTIDE SEQUENCE [LARGE SCALE GENOMIC DNA]</scope>
    <source>
        <strain evidence="5 6">Y57</strain>
    </source>
</reference>
<evidence type="ECO:0000256" key="2">
    <source>
        <dbReference type="ARBA" id="ARBA00022676"/>
    </source>
</evidence>
<dbReference type="InterPro" id="IPR029044">
    <property type="entry name" value="Nucleotide-diphossugar_trans"/>
</dbReference>
<gene>
    <name evidence="5" type="ORF">J0A65_20460</name>
</gene>
<keyword evidence="3" id="KW-0808">Transferase</keyword>
<dbReference type="InterPro" id="IPR001173">
    <property type="entry name" value="Glyco_trans_2-like"/>
</dbReference>
<proteinExistence type="inferred from homology"/>
<name>A0ABS3D0Y8_9ALTE</name>
<dbReference type="Gene3D" id="3.90.550.10">
    <property type="entry name" value="Spore Coat Polysaccharide Biosynthesis Protein SpsA, Chain A"/>
    <property type="match status" value="1"/>
</dbReference>
<dbReference type="PANTHER" id="PTHR43179">
    <property type="entry name" value="RHAMNOSYLTRANSFERASE WBBL"/>
    <property type="match status" value="1"/>
</dbReference>
<dbReference type="EMBL" id="JAFKCS010000039">
    <property type="protein sequence ID" value="MBN7822250.1"/>
    <property type="molecule type" value="Genomic_DNA"/>
</dbReference>
<comment type="similarity">
    <text evidence="1">Belongs to the glycosyltransferase 2 family.</text>
</comment>
<dbReference type="RefSeq" id="WP_206596197.1">
    <property type="nucleotide sequence ID" value="NZ_JAFKCS010000039.1"/>
</dbReference>
<keyword evidence="2" id="KW-0328">Glycosyltransferase</keyword>
<protein>
    <submittedName>
        <fullName evidence="5">Glycosyltransferase</fullName>
    </submittedName>
</protein>
<comment type="caution">
    <text evidence="5">The sequence shown here is derived from an EMBL/GenBank/DDBJ whole genome shotgun (WGS) entry which is preliminary data.</text>
</comment>
<evidence type="ECO:0000256" key="3">
    <source>
        <dbReference type="ARBA" id="ARBA00022679"/>
    </source>
</evidence>
<dbReference type="Proteomes" id="UP000663992">
    <property type="component" value="Unassembled WGS sequence"/>
</dbReference>
<evidence type="ECO:0000259" key="4">
    <source>
        <dbReference type="Pfam" id="PF00535"/>
    </source>
</evidence>
<dbReference type="Pfam" id="PF00535">
    <property type="entry name" value="Glycos_transf_2"/>
    <property type="match status" value="1"/>
</dbReference>
<sequence length="300" mass="32499">MRCASITVTFSPDPVLVVTQLRALPDDWLRLVVDNGTSDDEWALIEPAIANLPGVEVMRLGANLGLAAAQNRGMEYLAGRGDCTHVLLLDQDSEPLQGSASALADAHSALVARGYPVGAVGPTLRDPVSGVQHGFHQVVGWRWARVNPVDGAPVPCECLNGSGTFMALELALSLAGMDEGLFIDHVDTEWSFRLLASGHRLYGVPEASFLHRMGDRTTRLWLFGWRVWPVRSPSRHRYLFRNAVLLLGRSYVPPIWKAWAVVKLGLTVVVFALAGPQRLAQLGNMVAGVRDGVLGRSGAL</sequence>
<accession>A0ABS3D0Y8</accession>
<dbReference type="SUPFAM" id="SSF53448">
    <property type="entry name" value="Nucleotide-diphospho-sugar transferases"/>
    <property type="match status" value="1"/>
</dbReference>
<dbReference type="PANTHER" id="PTHR43179:SF12">
    <property type="entry name" value="GALACTOFURANOSYLTRANSFERASE GLFT2"/>
    <property type="match status" value="1"/>
</dbReference>
<evidence type="ECO:0000313" key="5">
    <source>
        <dbReference type="EMBL" id="MBN7822250.1"/>
    </source>
</evidence>
<feature type="domain" description="Glycosyltransferase 2-like" evidence="4">
    <location>
        <begin position="25"/>
        <end position="106"/>
    </location>
</feature>
<keyword evidence="6" id="KW-1185">Reference proteome</keyword>
<evidence type="ECO:0000313" key="6">
    <source>
        <dbReference type="Proteomes" id="UP000663992"/>
    </source>
</evidence>
<evidence type="ECO:0000256" key="1">
    <source>
        <dbReference type="ARBA" id="ARBA00006739"/>
    </source>
</evidence>